<reference evidence="1" key="1">
    <citation type="submission" date="2021-01" db="EMBL/GenBank/DDBJ databases">
        <authorList>
            <person name="Eckstrom K.M.E."/>
        </authorList>
    </citation>
    <scope>NUCLEOTIDE SEQUENCE</scope>
    <source>
        <strain evidence="1">UVCC 0001</strain>
    </source>
</reference>
<name>A0AAD9IIB6_PROWI</name>
<sequence length="100" mass="11189">MEWRFQQLWCLKEGRARSDWAFHLHRLPKGHSVGVARAPPSEVVDHNGEFAKTLTQHSYEAAAWQRLLEAPEPPFSVLPVSSLLPPDSLAAYEDAGGDII</sequence>
<gene>
    <name evidence="1" type="ORF">QBZ16_005522</name>
</gene>
<comment type="caution">
    <text evidence="1">The sequence shown here is derived from an EMBL/GenBank/DDBJ whole genome shotgun (WGS) entry which is preliminary data.</text>
</comment>
<dbReference type="Proteomes" id="UP001255856">
    <property type="component" value="Unassembled WGS sequence"/>
</dbReference>
<proteinExistence type="predicted"/>
<accession>A0AAD9IIB6</accession>
<protein>
    <submittedName>
        <fullName evidence="1">Uncharacterized protein</fullName>
    </submittedName>
</protein>
<dbReference type="EMBL" id="JASFZW010000009">
    <property type="protein sequence ID" value="KAK2076762.1"/>
    <property type="molecule type" value="Genomic_DNA"/>
</dbReference>
<evidence type="ECO:0000313" key="1">
    <source>
        <dbReference type="EMBL" id="KAK2076762.1"/>
    </source>
</evidence>
<evidence type="ECO:0000313" key="2">
    <source>
        <dbReference type="Proteomes" id="UP001255856"/>
    </source>
</evidence>
<dbReference type="AlphaFoldDB" id="A0AAD9IIB6"/>
<organism evidence="1 2">
    <name type="scientific">Prototheca wickerhamii</name>
    <dbReference type="NCBI Taxonomy" id="3111"/>
    <lineage>
        <taxon>Eukaryota</taxon>
        <taxon>Viridiplantae</taxon>
        <taxon>Chlorophyta</taxon>
        <taxon>core chlorophytes</taxon>
        <taxon>Trebouxiophyceae</taxon>
        <taxon>Chlorellales</taxon>
        <taxon>Chlorellaceae</taxon>
        <taxon>Prototheca</taxon>
    </lineage>
</organism>
<keyword evidence="2" id="KW-1185">Reference proteome</keyword>